<organism evidence="7 8">
    <name type="scientific">Oxalobacter paraformigenes</name>
    <dbReference type="NCBI Taxonomy" id="556268"/>
    <lineage>
        <taxon>Bacteria</taxon>
        <taxon>Pseudomonadati</taxon>
        <taxon>Pseudomonadota</taxon>
        <taxon>Betaproteobacteria</taxon>
        <taxon>Burkholderiales</taxon>
        <taxon>Oxalobacteraceae</taxon>
        <taxon>Oxalobacter</taxon>
    </lineage>
</organism>
<dbReference type="CDD" id="cd00056">
    <property type="entry name" value="ENDO3c"/>
    <property type="match status" value="1"/>
</dbReference>
<evidence type="ECO:0000259" key="6">
    <source>
        <dbReference type="SMART" id="SM00478"/>
    </source>
</evidence>
<dbReference type="EMBL" id="ACDP02000029">
    <property type="protein sequence ID" value="EEO26888.1"/>
    <property type="molecule type" value="Genomic_DNA"/>
</dbReference>
<evidence type="ECO:0000256" key="2">
    <source>
        <dbReference type="ARBA" id="ARBA00010817"/>
    </source>
</evidence>
<dbReference type="GO" id="GO:0032993">
    <property type="term" value="C:protein-DNA complex"/>
    <property type="evidence" value="ECO:0007669"/>
    <property type="project" value="TreeGrafter"/>
</dbReference>
<protein>
    <recommendedName>
        <fullName evidence="3">DNA-3-methyladenine glycosylase II</fullName>
        <ecNumber evidence="3">3.2.2.21</ecNumber>
    </recommendedName>
</protein>
<dbReference type="GO" id="GO:0043916">
    <property type="term" value="F:DNA-7-methylguanine glycosylase activity"/>
    <property type="evidence" value="ECO:0007669"/>
    <property type="project" value="TreeGrafter"/>
</dbReference>
<accession>C3X6X5</accession>
<dbReference type="SUPFAM" id="SSF48150">
    <property type="entry name" value="DNA-glycosylase"/>
    <property type="match status" value="1"/>
</dbReference>
<name>C3X6X5_9BURK</name>
<gene>
    <name evidence="7" type="ORF">OFAG_00041</name>
</gene>
<evidence type="ECO:0000313" key="7">
    <source>
        <dbReference type="EMBL" id="EEO26888.1"/>
    </source>
</evidence>
<comment type="catalytic activity">
    <reaction evidence="1">
        <text>Hydrolysis of alkylated DNA, releasing 3-methyladenine, 3-methylguanine, 7-methylguanine and 7-methyladenine.</text>
        <dbReference type="EC" id="3.2.2.21"/>
    </reaction>
</comment>
<keyword evidence="8" id="KW-1185">Reference proteome</keyword>
<dbReference type="GO" id="GO:0032131">
    <property type="term" value="F:alkylated DNA binding"/>
    <property type="evidence" value="ECO:0007669"/>
    <property type="project" value="TreeGrafter"/>
</dbReference>
<comment type="caution">
    <text evidence="7">The sequence shown here is derived from an EMBL/GenBank/DDBJ whole genome shotgun (WGS) entry which is preliminary data.</text>
</comment>
<dbReference type="Gene3D" id="1.10.1670.40">
    <property type="match status" value="1"/>
</dbReference>
<sequence>MNGDHALSLDEPGIWECACRELAQRDPVLKSLMLEPDRGRLTRRGEPFQTLVRSIVGQQISVKAADSIWQRFREVCPGCTPEEIAGAESGSLKASGLSKRKTEYLKDLAFHFLERKIQPDRWGNMTDEEVIADLTRIRGIGRWTAEMFLIFNLLRPDILPLDDVGLQKGVSMAYFSGEPVSGNDIRKIAKNWKPWRTVATWYLWRSLTPLPVEY</sequence>
<keyword evidence="5" id="KW-0234">DNA repair</keyword>
<dbReference type="RefSeq" id="WP_005875578.1">
    <property type="nucleotide sequence ID" value="NZ_CABMNL010000001.1"/>
</dbReference>
<dbReference type="EC" id="3.2.2.21" evidence="3"/>
<comment type="similarity">
    <text evidence="2">Belongs to the alkylbase DNA glycosidase AlkA family.</text>
</comment>
<evidence type="ECO:0000256" key="4">
    <source>
        <dbReference type="ARBA" id="ARBA00022763"/>
    </source>
</evidence>
<evidence type="ECO:0000256" key="3">
    <source>
        <dbReference type="ARBA" id="ARBA00012000"/>
    </source>
</evidence>
<dbReference type="PANTHER" id="PTHR43003:SF5">
    <property type="entry name" value="DNA-3-METHYLADENINE GLYCOSYLASE"/>
    <property type="match status" value="1"/>
</dbReference>
<feature type="domain" description="HhH-GPD" evidence="6">
    <location>
        <begin position="56"/>
        <end position="208"/>
    </location>
</feature>
<dbReference type="AlphaFoldDB" id="C3X6X5"/>
<dbReference type="Pfam" id="PF00730">
    <property type="entry name" value="HhH-GPD"/>
    <property type="match status" value="1"/>
</dbReference>
<keyword evidence="4" id="KW-0227">DNA damage</keyword>
<dbReference type="InterPro" id="IPR003265">
    <property type="entry name" value="HhH-GPD_domain"/>
</dbReference>
<dbReference type="SMART" id="SM00478">
    <property type="entry name" value="ENDO3c"/>
    <property type="match status" value="1"/>
</dbReference>
<dbReference type="InterPro" id="IPR051912">
    <property type="entry name" value="Alkylbase_DNA_Glycosylase/TA"/>
</dbReference>
<dbReference type="InterPro" id="IPR011257">
    <property type="entry name" value="DNA_glycosylase"/>
</dbReference>
<reference evidence="7" key="1">
    <citation type="submission" date="2011-10" db="EMBL/GenBank/DDBJ databases">
        <title>The Genome Sequence of Oxalobacter formigenes HOxBLS.</title>
        <authorList>
            <consortium name="The Broad Institute Genome Sequencing Platform"/>
            <person name="Earl A."/>
            <person name="Ward D."/>
            <person name="Feldgarden M."/>
            <person name="Gevers D."/>
            <person name="Allison M.J."/>
            <person name="Humphrey S."/>
            <person name="Young S.K."/>
            <person name="Zeng Q."/>
            <person name="Gargeya S."/>
            <person name="Fitzgerald M."/>
            <person name="Haas B."/>
            <person name="Abouelleil A."/>
            <person name="Alvarado L."/>
            <person name="Arachchi H.M."/>
            <person name="Berlin A."/>
            <person name="Brown A."/>
            <person name="Chapman S.B."/>
            <person name="Chen Z."/>
            <person name="Dunbar C."/>
            <person name="Freedman E."/>
            <person name="Gearin G."/>
            <person name="Goldberg J."/>
            <person name="Griggs A."/>
            <person name="Gujja S."/>
            <person name="Heiman D."/>
            <person name="Howarth C."/>
            <person name="Larson L."/>
            <person name="Lui A."/>
            <person name="MacDonald P.J.P."/>
            <person name="Montmayeur A."/>
            <person name="Murphy C."/>
            <person name="Neiman D."/>
            <person name="Pearson M."/>
            <person name="Priest M."/>
            <person name="Roberts A."/>
            <person name="Saif S."/>
            <person name="Shea T."/>
            <person name="Shenoy N."/>
            <person name="Sisk P."/>
            <person name="Stolte C."/>
            <person name="Sykes S."/>
            <person name="Wortman J."/>
            <person name="Nusbaum C."/>
            <person name="Birren B."/>
        </authorList>
    </citation>
    <scope>NUCLEOTIDE SEQUENCE [LARGE SCALE GENOMIC DNA]</scope>
    <source>
        <strain evidence="7">HOxBLS</strain>
    </source>
</reference>
<dbReference type="Proteomes" id="UP000003973">
    <property type="component" value="Unassembled WGS sequence"/>
</dbReference>
<dbReference type="GO" id="GO:0006285">
    <property type="term" value="P:base-excision repair, AP site formation"/>
    <property type="evidence" value="ECO:0007669"/>
    <property type="project" value="TreeGrafter"/>
</dbReference>
<dbReference type="GO" id="GO:0005737">
    <property type="term" value="C:cytoplasm"/>
    <property type="evidence" value="ECO:0007669"/>
    <property type="project" value="TreeGrafter"/>
</dbReference>
<dbReference type="GO" id="GO:0008725">
    <property type="term" value="F:DNA-3-methyladenine glycosylase activity"/>
    <property type="evidence" value="ECO:0007669"/>
    <property type="project" value="TreeGrafter"/>
</dbReference>
<evidence type="ECO:0000256" key="5">
    <source>
        <dbReference type="ARBA" id="ARBA00023204"/>
    </source>
</evidence>
<evidence type="ECO:0000313" key="8">
    <source>
        <dbReference type="Proteomes" id="UP000003973"/>
    </source>
</evidence>
<proteinExistence type="inferred from homology"/>
<dbReference type="eggNOG" id="COG0122">
    <property type="taxonomic scope" value="Bacteria"/>
</dbReference>
<dbReference type="FunFam" id="1.10.340.30:FF:000004">
    <property type="entry name" value="DNA-3-methyladenine glycosylase II"/>
    <property type="match status" value="1"/>
</dbReference>
<evidence type="ECO:0000256" key="1">
    <source>
        <dbReference type="ARBA" id="ARBA00000086"/>
    </source>
</evidence>
<dbReference type="Gene3D" id="1.10.340.30">
    <property type="entry name" value="Hypothetical protein, domain 2"/>
    <property type="match status" value="1"/>
</dbReference>
<dbReference type="HOGENOM" id="CLU_000445_72_5_4"/>
<dbReference type="PANTHER" id="PTHR43003">
    <property type="entry name" value="DNA-3-METHYLADENINE GLYCOSYLASE"/>
    <property type="match status" value="1"/>
</dbReference>
<dbReference type="GO" id="GO:0006307">
    <property type="term" value="P:DNA alkylation repair"/>
    <property type="evidence" value="ECO:0007669"/>
    <property type="project" value="TreeGrafter"/>
</dbReference>